<dbReference type="RefSeq" id="WP_378249334.1">
    <property type="nucleotide sequence ID" value="NZ_JBHSKF010000011.1"/>
</dbReference>
<evidence type="ECO:0000259" key="1">
    <source>
        <dbReference type="PROSITE" id="PS50104"/>
    </source>
</evidence>
<dbReference type="PROSITE" id="PS50104">
    <property type="entry name" value="TIR"/>
    <property type="match status" value="1"/>
</dbReference>
<organism evidence="2 3">
    <name type="scientific">Actinokineospora guangxiensis</name>
    <dbReference type="NCBI Taxonomy" id="1490288"/>
    <lineage>
        <taxon>Bacteria</taxon>
        <taxon>Bacillati</taxon>
        <taxon>Actinomycetota</taxon>
        <taxon>Actinomycetes</taxon>
        <taxon>Pseudonocardiales</taxon>
        <taxon>Pseudonocardiaceae</taxon>
        <taxon>Actinokineospora</taxon>
    </lineage>
</organism>
<feature type="domain" description="TIR" evidence="1">
    <location>
        <begin position="3"/>
        <end position="161"/>
    </location>
</feature>
<evidence type="ECO:0000313" key="3">
    <source>
        <dbReference type="Proteomes" id="UP001596157"/>
    </source>
</evidence>
<protein>
    <submittedName>
        <fullName evidence="2">TIR domain-containing protein</fullName>
    </submittedName>
</protein>
<keyword evidence="3" id="KW-1185">Reference proteome</keyword>
<accession>A0ABW0EPZ5</accession>
<dbReference type="SUPFAM" id="SSF52200">
    <property type="entry name" value="Toll/Interleukin receptor TIR domain"/>
    <property type="match status" value="1"/>
</dbReference>
<dbReference type="Gene3D" id="3.40.50.10140">
    <property type="entry name" value="Toll/interleukin-1 receptor homology (TIR) domain"/>
    <property type="match status" value="1"/>
</dbReference>
<reference evidence="3" key="1">
    <citation type="journal article" date="2019" name="Int. J. Syst. Evol. Microbiol.">
        <title>The Global Catalogue of Microorganisms (GCM) 10K type strain sequencing project: providing services to taxonomists for standard genome sequencing and annotation.</title>
        <authorList>
            <consortium name="The Broad Institute Genomics Platform"/>
            <consortium name="The Broad Institute Genome Sequencing Center for Infectious Disease"/>
            <person name="Wu L."/>
            <person name="Ma J."/>
        </authorList>
    </citation>
    <scope>NUCLEOTIDE SEQUENCE [LARGE SCALE GENOMIC DNA]</scope>
    <source>
        <strain evidence="3">CCUG 59778</strain>
    </source>
</reference>
<dbReference type="InterPro" id="IPR035897">
    <property type="entry name" value="Toll_tir_struct_dom_sf"/>
</dbReference>
<evidence type="ECO:0000313" key="2">
    <source>
        <dbReference type="EMBL" id="MFC5289487.1"/>
    </source>
</evidence>
<dbReference type="Pfam" id="PF13676">
    <property type="entry name" value="TIR_2"/>
    <property type="match status" value="1"/>
</dbReference>
<dbReference type="InterPro" id="IPR000157">
    <property type="entry name" value="TIR_dom"/>
</dbReference>
<sequence length="196" mass="22824">MDYQYDVFVSYTRRAGAGRWVKDNFFPALREALDNEMAREPVFYVDWEHETGVAWPQYIEHALMHSRLMVAVLSPPYFRSNWCAAEWESMCARNRLLGFGSPDSPRHLVHGVRYADGEHFPDEAANLQMRDFSDWTVPMPYDAYTRTPDYPHFYAEVRNLARDIAARVDHVPPWDAGWPRLRPTAPARPVGPLPRL</sequence>
<name>A0ABW0EPZ5_9PSEU</name>
<gene>
    <name evidence="2" type="ORF">ACFPM7_20740</name>
</gene>
<dbReference type="SMART" id="SM00255">
    <property type="entry name" value="TIR"/>
    <property type="match status" value="1"/>
</dbReference>
<dbReference type="EMBL" id="JBHSKF010000011">
    <property type="protein sequence ID" value="MFC5289487.1"/>
    <property type="molecule type" value="Genomic_DNA"/>
</dbReference>
<dbReference type="Proteomes" id="UP001596157">
    <property type="component" value="Unassembled WGS sequence"/>
</dbReference>
<proteinExistence type="predicted"/>
<comment type="caution">
    <text evidence="2">The sequence shown here is derived from an EMBL/GenBank/DDBJ whole genome shotgun (WGS) entry which is preliminary data.</text>
</comment>